<comment type="subcellular location">
    <subcellularLocation>
        <location evidence="1 10">Nucleus</location>
    </subcellularLocation>
</comment>
<reference evidence="14 15" key="1">
    <citation type="submission" date="2019-08" db="EMBL/GenBank/DDBJ databases">
        <authorList>
            <person name="Alioto T."/>
            <person name="Alioto T."/>
            <person name="Gomez Garrido J."/>
        </authorList>
    </citation>
    <scope>NUCLEOTIDE SEQUENCE [LARGE SCALE GENOMIC DNA]</scope>
</reference>
<dbReference type="GO" id="GO:0043565">
    <property type="term" value="F:sequence-specific DNA binding"/>
    <property type="evidence" value="ECO:0007669"/>
    <property type="project" value="InterPro"/>
</dbReference>
<keyword evidence="9 10" id="KW-0539">Nucleus</keyword>
<dbReference type="PROSITE" id="PS00031">
    <property type="entry name" value="NUCLEAR_REC_DBD_1"/>
    <property type="match status" value="1"/>
</dbReference>
<dbReference type="PRINTS" id="PR00047">
    <property type="entry name" value="STROIDFINGER"/>
</dbReference>
<evidence type="ECO:0000256" key="10">
    <source>
        <dbReference type="RuleBase" id="RU004334"/>
    </source>
</evidence>
<dbReference type="PROSITE" id="PS51843">
    <property type="entry name" value="NR_LBD"/>
    <property type="match status" value="1"/>
</dbReference>
<accession>A0A5E4M452</accession>
<dbReference type="GO" id="GO:0032502">
    <property type="term" value="P:developmental process"/>
    <property type="evidence" value="ECO:0007669"/>
    <property type="project" value="UniProtKB-ARBA"/>
</dbReference>
<dbReference type="OrthoDB" id="10045640at2759"/>
<dbReference type="SMART" id="SM00399">
    <property type="entry name" value="ZnF_C4"/>
    <property type="match status" value="1"/>
</dbReference>
<dbReference type="EMBL" id="CABPRJ010000004">
    <property type="protein sequence ID" value="VVC24634.1"/>
    <property type="molecule type" value="Genomic_DNA"/>
</dbReference>
<dbReference type="SMART" id="SM00430">
    <property type="entry name" value="HOLI"/>
    <property type="match status" value="1"/>
</dbReference>
<dbReference type="InterPro" id="IPR050274">
    <property type="entry name" value="Nuclear_hormone_rcpt_NR2"/>
</dbReference>
<dbReference type="InterPro" id="IPR001723">
    <property type="entry name" value="Nuclear_hrmn_rcpt"/>
</dbReference>
<dbReference type="InterPro" id="IPR035500">
    <property type="entry name" value="NHR-like_dom_sf"/>
</dbReference>
<evidence type="ECO:0000256" key="9">
    <source>
        <dbReference type="ARBA" id="ARBA00023242"/>
    </source>
</evidence>
<evidence type="ECO:0000256" key="3">
    <source>
        <dbReference type="ARBA" id="ARBA00022771"/>
    </source>
</evidence>
<evidence type="ECO:0000256" key="8">
    <source>
        <dbReference type="ARBA" id="ARBA00023170"/>
    </source>
</evidence>
<name>A0A5E4M452_9HEMI</name>
<evidence type="ECO:0000256" key="6">
    <source>
        <dbReference type="ARBA" id="ARBA00023125"/>
    </source>
</evidence>
<evidence type="ECO:0000313" key="15">
    <source>
        <dbReference type="Proteomes" id="UP000325440"/>
    </source>
</evidence>
<proteinExistence type="inferred from homology"/>
<gene>
    <name evidence="14" type="ORF">CINCED_3A018118</name>
</gene>
<sequence>MQNFTERAPDNVATKPTNSRILYDIPCKVCKDFSSGKHYGIYACDGCAGFFKRSIRRNRQYICKSKSEGACPVDKTHRNQCRACRLRKCVLSGMNKDAVQHERGPRTSTVRRQLQGLCYPNKDRSASNSPPLDLTPKRSPECSSTTCSTPSNRYVPDSHLYLQSAFRPQMSLTPGFFNAMRLTQAVYETAASILVTVSTVKSFPALMTLPFIDQFDLLRESWHELFVLTAAQFFSDTDISLLHEEHRSNFGSVPDMEEQSARFKETLAAIKLRQVHPIEQYLLNEIILLKSESAKHRGRPEETETILDGLSDKSREALRRHVHHVHPVRPEARYDELIEILPRVRSVPKDTVVELFFRRTIGQTPIEPFVCGTYTNYLQTAPHLQTIISKAKICHCLQ</sequence>
<dbReference type="PANTHER" id="PTHR24083">
    <property type="entry name" value="NUCLEAR HORMONE RECEPTOR"/>
    <property type="match status" value="1"/>
</dbReference>
<keyword evidence="4 10" id="KW-0862">Zinc</keyword>
<comment type="similarity">
    <text evidence="10">Belongs to the nuclear hormone receptor family.</text>
</comment>
<evidence type="ECO:0000256" key="1">
    <source>
        <dbReference type="ARBA" id="ARBA00004123"/>
    </source>
</evidence>
<keyword evidence="8 10" id="KW-0675">Receptor</keyword>
<feature type="region of interest" description="Disordered" evidence="11">
    <location>
        <begin position="120"/>
        <end position="146"/>
    </location>
</feature>
<keyword evidence="2 10" id="KW-0479">Metal-binding</keyword>
<evidence type="ECO:0000313" key="14">
    <source>
        <dbReference type="EMBL" id="VVC24634.1"/>
    </source>
</evidence>
<dbReference type="GO" id="GO:0008270">
    <property type="term" value="F:zinc ion binding"/>
    <property type="evidence" value="ECO:0007669"/>
    <property type="project" value="UniProtKB-KW"/>
</dbReference>
<organism evidence="14 15">
    <name type="scientific">Cinara cedri</name>
    <dbReference type="NCBI Taxonomy" id="506608"/>
    <lineage>
        <taxon>Eukaryota</taxon>
        <taxon>Metazoa</taxon>
        <taxon>Ecdysozoa</taxon>
        <taxon>Arthropoda</taxon>
        <taxon>Hexapoda</taxon>
        <taxon>Insecta</taxon>
        <taxon>Pterygota</taxon>
        <taxon>Neoptera</taxon>
        <taxon>Paraneoptera</taxon>
        <taxon>Hemiptera</taxon>
        <taxon>Sternorrhyncha</taxon>
        <taxon>Aphidomorpha</taxon>
        <taxon>Aphidoidea</taxon>
        <taxon>Aphididae</taxon>
        <taxon>Lachninae</taxon>
        <taxon>Cinara</taxon>
    </lineage>
</organism>
<feature type="domain" description="Nuclear receptor" evidence="12">
    <location>
        <begin position="24"/>
        <end position="101"/>
    </location>
</feature>
<dbReference type="InterPro" id="IPR000536">
    <property type="entry name" value="Nucl_hrmn_rcpt_lig-bd"/>
</dbReference>
<dbReference type="Proteomes" id="UP000325440">
    <property type="component" value="Unassembled WGS sequence"/>
</dbReference>
<keyword evidence="7 10" id="KW-0804">Transcription</keyword>
<evidence type="ECO:0000256" key="5">
    <source>
        <dbReference type="ARBA" id="ARBA00023015"/>
    </source>
</evidence>
<evidence type="ECO:0000256" key="4">
    <source>
        <dbReference type="ARBA" id="ARBA00022833"/>
    </source>
</evidence>
<dbReference type="SUPFAM" id="SSF57716">
    <property type="entry name" value="Glucocorticoid receptor-like (DNA-binding domain)"/>
    <property type="match status" value="1"/>
</dbReference>
<dbReference type="AlphaFoldDB" id="A0A5E4M452"/>
<dbReference type="PRINTS" id="PR00398">
    <property type="entry name" value="STRDHORMONER"/>
</dbReference>
<dbReference type="FunFam" id="3.30.50.10:FF:000019">
    <property type="entry name" value="Nuclear receptor subfamily 2 group E member"/>
    <property type="match status" value="1"/>
</dbReference>
<keyword evidence="3 10" id="KW-0863">Zinc-finger</keyword>
<dbReference type="GO" id="GO:0000122">
    <property type="term" value="P:negative regulation of transcription by RNA polymerase II"/>
    <property type="evidence" value="ECO:0007669"/>
    <property type="project" value="UniProtKB-ARBA"/>
</dbReference>
<dbReference type="GO" id="GO:0005634">
    <property type="term" value="C:nucleus"/>
    <property type="evidence" value="ECO:0007669"/>
    <property type="project" value="UniProtKB-SubCell"/>
</dbReference>
<evidence type="ECO:0000259" key="12">
    <source>
        <dbReference type="PROSITE" id="PS51030"/>
    </source>
</evidence>
<keyword evidence="6 10" id="KW-0238">DNA-binding</keyword>
<dbReference type="Gene3D" id="1.10.565.10">
    <property type="entry name" value="Retinoid X Receptor"/>
    <property type="match status" value="1"/>
</dbReference>
<dbReference type="SUPFAM" id="SSF48508">
    <property type="entry name" value="Nuclear receptor ligand-binding domain"/>
    <property type="match status" value="1"/>
</dbReference>
<dbReference type="InterPro" id="IPR013088">
    <property type="entry name" value="Znf_NHR/GATA"/>
</dbReference>
<dbReference type="GO" id="GO:0003700">
    <property type="term" value="F:DNA-binding transcription factor activity"/>
    <property type="evidence" value="ECO:0007669"/>
    <property type="project" value="InterPro"/>
</dbReference>
<evidence type="ECO:0000256" key="7">
    <source>
        <dbReference type="ARBA" id="ARBA00023163"/>
    </source>
</evidence>
<dbReference type="Pfam" id="PF00104">
    <property type="entry name" value="Hormone_recep"/>
    <property type="match status" value="1"/>
</dbReference>
<evidence type="ECO:0000259" key="13">
    <source>
        <dbReference type="PROSITE" id="PS51843"/>
    </source>
</evidence>
<dbReference type="Pfam" id="PF00105">
    <property type="entry name" value="zf-C4"/>
    <property type="match status" value="1"/>
</dbReference>
<dbReference type="CDD" id="cd07163">
    <property type="entry name" value="NR_DBD_TLX"/>
    <property type="match status" value="1"/>
</dbReference>
<evidence type="ECO:0000256" key="11">
    <source>
        <dbReference type="SAM" id="MobiDB-lite"/>
    </source>
</evidence>
<dbReference type="InterPro" id="IPR001628">
    <property type="entry name" value="Znf_hrmn_rcpt"/>
</dbReference>
<dbReference type="Gene3D" id="3.30.50.10">
    <property type="entry name" value="Erythroid Transcription Factor GATA-1, subunit A"/>
    <property type="match status" value="1"/>
</dbReference>
<dbReference type="PROSITE" id="PS51030">
    <property type="entry name" value="NUCLEAR_REC_DBD_2"/>
    <property type="match status" value="1"/>
</dbReference>
<keyword evidence="15" id="KW-1185">Reference proteome</keyword>
<protein>
    <submittedName>
        <fullName evidence="14">Zinc finger, nuclear hormone receptor-type,Nuclear hormone receptor, ligand-binding</fullName>
    </submittedName>
</protein>
<keyword evidence="5 10" id="KW-0805">Transcription regulation</keyword>
<feature type="domain" description="NR LBD" evidence="13">
    <location>
        <begin position="154"/>
        <end position="377"/>
    </location>
</feature>
<evidence type="ECO:0000256" key="2">
    <source>
        <dbReference type="ARBA" id="ARBA00022723"/>
    </source>
</evidence>